<dbReference type="STRING" id="585.DR95_501"/>
<dbReference type="AlphaFoldDB" id="A0A0G4Q2I5"/>
<dbReference type="EMBL" id="CP047344">
    <property type="protein sequence ID" value="QIF94466.1"/>
    <property type="molecule type" value="Genomic_DNA"/>
</dbReference>
<proteinExistence type="predicted"/>
<organism evidence="2 5">
    <name type="scientific">Proteus vulgaris</name>
    <dbReference type="NCBI Taxonomy" id="585"/>
    <lineage>
        <taxon>Bacteria</taxon>
        <taxon>Pseudomonadati</taxon>
        <taxon>Pseudomonadota</taxon>
        <taxon>Gammaproteobacteria</taxon>
        <taxon>Enterobacterales</taxon>
        <taxon>Morganellaceae</taxon>
        <taxon>Proteus</taxon>
    </lineage>
</organism>
<evidence type="ECO:0000313" key="2">
    <source>
        <dbReference type="EMBL" id="QIF94466.1"/>
    </source>
</evidence>
<dbReference type="EMBL" id="UGTW01000001">
    <property type="protein sequence ID" value="SUC17529.1"/>
    <property type="molecule type" value="Genomic_DNA"/>
</dbReference>
<gene>
    <name evidence="2" type="ORF">GTH24_11390</name>
    <name evidence="3" type="ORF">NCTC10376_03475</name>
</gene>
<evidence type="ECO:0000313" key="3">
    <source>
        <dbReference type="EMBL" id="SUC17529.1"/>
    </source>
</evidence>
<dbReference type="RefSeq" id="WP_020945830.1">
    <property type="nucleotide sequence ID" value="NZ_CP033736.1"/>
</dbReference>
<dbReference type="Proteomes" id="UP000254331">
    <property type="component" value="Unassembled WGS sequence"/>
</dbReference>
<keyword evidence="1" id="KW-1133">Transmembrane helix</keyword>
<evidence type="ECO:0000256" key="1">
    <source>
        <dbReference type="SAM" id="Phobius"/>
    </source>
</evidence>
<reference evidence="2 5" key="2">
    <citation type="submission" date="2020-01" db="EMBL/GenBank/DDBJ databases">
        <title>The genomic epidemiology of tigecycline resistance gene tet(X) variants in a swine farm in China.</title>
        <authorList>
            <person name="Peng K."/>
            <person name="Li R."/>
        </authorList>
    </citation>
    <scope>NUCLEOTIDE SEQUENCE [LARGE SCALE GENOMIC DNA]</scope>
    <source>
        <strain evidence="2 5">ZN3</strain>
    </source>
</reference>
<feature type="transmembrane region" description="Helical" evidence="1">
    <location>
        <begin position="36"/>
        <end position="56"/>
    </location>
</feature>
<keyword evidence="1" id="KW-0812">Transmembrane</keyword>
<evidence type="ECO:0000313" key="5">
    <source>
        <dbReference type="Proteomes" id="UP000503287"/>
    </source>
</evidence>
<evidence type="ECO:0000313" key="4">
    <source>
        <dbReference type="Proteomes" id="UP000254331"/>
    </source>
</evidence>
<protein>
    <submittedName>
        <fullName evidence="2">Uncharacterized protein</fullName>
    </submittedName>
</protein>
<keyword evidence="5" id="KW-1185">Reference proteome</keyword>
<dbReference type="Proteomes" id="UP000503287">
    <property type="component" value="Chromosome"/>
</dbReference>
<dbReference type="OrthoDB" id="6465396at2"/>
<name>A0A0G4Q2I5_PROVU</name>
<sequence length="62" mass="7081">MIILLTLLAVYLWLAGYLFSESKHESDNIKDIVARLFYSTIWPVVGVLYLSSLLAYKTLGEE</sequence>
<keyword evidence="1" id="KW-0472">Membrane</keyword>
<accession>A0A0G4Q2I5</accession>
<reference evidence="3 4" key="1">
    <citation type="submission" date="2018-06" db="EMBL/GenBank/DDBJ databases">
        <authorList>
            <consortium name="Pathogen Informatics"/>
            <person name="Doyle S."/>
        </authorList>
    </citation>
    <scope>NUCLEOTIDE SEQUENCE [LARGE SCALE GENOMIC DNA]</scope>
    <source>
        <strain evidence="3 4">NCTC10376</strain>
    </source>
</reference>